<keyword evidence="3" id="KW-1185">Reference proteome</keyword>
<evidence type="ECO:0000256" key="1">
    <source>
        <dbReference type="SAM" id="MobiDB-lite"/>
    </source>
</evidence>
<protein>
    <submittedName>
        <fullName evidence="2">Uncharacterized protein</fullName>
    </submittedName>
</protein>
<feature type="compositionally biased region" description="Basic and acidic residues" evidence="1">
    <location>
        <begin position="22"/>
        <end position="45"/>
    </location>
</feature>
<comment type="caution">
    <text evidence="2">The sequence shown here is derived from an EMBL/GenBank/DDBJ whole genome shotgun (WGS) entry which is preliminary data.</text>
</comment>
<feature type="compositionally biased region" description="Low complexity" evidence="1">
    <location>
        <begin position="1"/>
        <end position="20"/>
    </location>
</feature>
<name>A0A8T1WJ91_9STRA</name>
<feature type="compositionally biased region" description="Low complexity" evidence="1">
    <location>
        <begin position="146"/>
        <end position="165"/>
    </location>
</feature>
<sequence length="316" mass="34028">MESTTPQAEEPTQEQPQQQEHVSPEKQVADEKQQETPAETQEKVSRTSQESQESTTPAKEEPSASTDAAVQEPQQTPAKTVTPEAKTPSDAPKSATKRKFDALHALKAETEPTIYEHEKNKQARASALMTAPTAKRSKREPREFSFARPTASSASRTAAIASAHSKATPPPTRQPSHSKPTKRTPLRTPQRSSTPAPKTPATTGAENKRHFNYTPYSGPLPPLTVESSFAPKNSQILDRGARTASPAPAKNARRNHPTPAKVRNTAGKENVATNLDRLAADEALDSNTLESTGPPASKETSNVGKEQVGMVLEPTA</sequence>
<feature type="compositionally biased region" description="Low complexity" evidence="1">
    <location>
        <begin position="194"/>
        <end position="205"/>
    </location>
</feature>
<dbReference type="Proteomes" id="UP000693981">
    <property type="component" value="Unassembled WGS sequence"/>
</dbReference>
<proteinExistence type="predicted"/>
<accession>A0A8T1WJ91</accession>
<feature type="compositionally biased region" description="Polar residues" evidence="1">
    <location>
        <begin position="225"/>
        <end position="236"/>
    </location>
</feature>
<dbReference type="AlphaFoldDB" id="A0A8T1WJ91"/>
<evidence type="ECO:0000313" key="2">
    <source>
        <dbReference type="EMBL" id="KAG7393997.1"/>
    </source>
</evidence>
<evidence type="ECO:0000313" key="3">
    <source>
        <dbReference type="Proteomes" id="UP000693981"/>
    </source>
</evidence>
<organism evidence="2 3">
    <name type="scientific">Phytophthora boehmeriae</name>
    <dbReference type="NCBI Taxonomy" id="109152"/>
    <lineage>
        <taxon>Eukaryota</taxon>
        <taxon>Sar</taxon>
        <taxon>Stramenopiles</taxon>
        <taxon>Oomycota</taxon>
        <taxon>Peronosporomycetes</taxon>
        <taxon>Peronosporales</taxon>
        <taxon>Peronosporaceae</taxon>
        <taxon>Phytophthora</taxon>
    </lineage>
</organism>
<dbReference type="EMBL" id="JAGDFL010000308">
    <property type="protein sequence ID" value="KAG7393997.1"/>
    <property type="molecule type" value="Genomic_DNA"/>
</dbReference>
<feature type="compositionally biased region" description="Basic and acidic residues" evidence="1">
    <location>
        <begin position="98"/>
        <end position="121"/>
    </location>
</feature>
<feature type="compositionally biased region" description="Low complexity" evidence="1">
    <location>
        <begin position="47"/>
        <end position="56"/>
    </location>
</feature>
<reference evidence="2" key="1">
    <citation type="submission" date="2021-02" db="EMBL/GenBank/DDBJ databases">
        <authorList>
            <person name="Palmer J.M."/>
        </authorList>
    </citation>
    <scope>NUCLEOTIDE SEQUENCE</scope>
    <source>
        <strain evidence="2">SCRP23</strain>
    </source>
</reference>
<feature type="compositionally biased region" description="Polar residues" evidence="1">
    <location>
        <begin position="63"/>
        <end position="79"/>
    </location>
</feature>
<dbReference type="OrthoDB" id="129036at2759"/>
<feature type="region of interest" description="Disordered" evidence="1">
    <location>
        <begin position="1"/>
        <end position="316"/>
    </location>
</feature>
<gene>
    <name evidence="2" type="ORF">PHYBOEH_005920</name>
</gene>